<dbReference type="EMBL" id="CM056784">
    <property type="protein sequence ID" value="KAJ8724559.1"/>
    <property type="molecule type" value="Genomic_DNA"/>
</dbReference>
<proteinExistence type="predicted"/>
<comment type="caution">
    <text evidence="1">The sequence shown here is derived from an EMBL/GenBank/DDBJ whole genome shotgun (WGS) entry which is preliminary data.</text>
</comment>
<accession>A0ACC2QUB6</accession>
<name>A0ACC2QUB6_9NEOP</name>
<sequence>MFQEVPVLQFVPSKRGGKILIYKNNSYVQTSSKIRWYCSKKFQTPFLQFMPSKRGGTIMIYNNNTYVQMNSKLRWYCSKKAGGCKSRVVVTEDGEFVTELGGHNH</sequence>
<reference evidence="1" key="1">
    <citation type="submission" date="2023-03" db="EMBL/GenBank/DDBJ databases">
        <title>Chromosome-level genomes of two armyworms, Mythimna separata and Mythimna loreyi, provide insights into the biosynthesis and reception of sex pheromones.</title>
        <authorList>
            <person name="Zhao H."/>
        </authorList>
    </citation>
    <scope>NUCLEOTIDE SEQUENCE</scope>
    <source>
        <strain evidence="1">BeijingLab</strain>
    </source>
</reference>
<organism evidence="1 2">
    <name type="scientific">Mythimna loreyi</name>
    <dbReference type="NCBI Taxonomy" id="667449"/>
    <lineage>
        <taxon>Eukaryota</taxon>
        <taxon>Metazoa</taxon>
        <taxon>Ecdysozoa</taxon>
        <taxon>Arthropoda</taxon>
        <taxon>Hexapoda</taxon>
        <taxon>Insecta</taxon>
        <taxon>Pterygota</taxon>
        <taxon>Neoptera</taxon>
        <taxon>Endopterygota</taxon>
        <taxon>Lepidoptera</taxon>
        <taxon>Glossata</taxon>
        <taxon>Ditrysia</taxon>
        <taxon>Noctuoidea</taxon>
        <taxon>Noctuidae</taxon>
        <taxon>Noctuinae</taxon>
        <taxon>Hadenini</taxon>
        <taxon>Mythimna</taxon>
    </lineage>
</organism>
<evidence type="ECO:0000313" key="1">
    <source>
        <dbReference type="EMBL" id="KAJ8724559.1"/>
    </source>
</evidence>
<dbReference type="Proteomes" id="UP001231649">
    <property type="component" value="Chromosome 8"/>
</dbReference>
<gene>
    <name evidence="1" type="ORF">PYW08_016033</name>
</gene>
<evidence type="ECO:0000313" key="2">
    <source>
        <dbReference type="Proteomes" id="UP001231649"/>
    </source>
</evidence>
<protein>
    <submittedName>
        <fullName evidence="1">Uncharacterized protein</fullName>
    </submittedName>
</protein>
<keyword evidence="2" id="KW-1185">Reference proteome</keyword>